<dbReference type="Proteomes" id="UP000229307">
    <property type="component" value="Unassembled WGS sequence"/>
</dbReference>
<sequence length="411" mass="46052">MIKKRSIFMITLALMMALASIKSVRSAEDELANGFVIPPDSAKPHIWWHWMNGNVTKEGITADLEAMKRVGVGGAQIFNVHCEIPAGTVKFMSDNWREMIKHAVKEADRLGLELCMHNCAGWSSSGGPWIKPQYAMQIITFTEKQVKGPSNFSGTIKRPKTNLGCYRDIAYLAFKTPANQMRIDMIQGKAAFERADNLPLSSDKTDDLERVIRSKEILNITDRVDTDGILTWDIPEGDWTLLRIGYTPTGKTNHPAPVEGTGPECDKLSREAAQIHFNGMIQKVLDDIGSPADRSLKDILIDSYEVGSQNWSLKFREEFKNRRGYDPMDFLPVYTGRVVDSPEISERFLWDLRLTVAELFADNYYGYLAQLCREKGLIFSIEAYGNGTFDDIACGGRADIPMGEFWTGGGA</sequence>
<proteinExistence type="predicted"/>
<dbReference type="GO" id="GO:0016787">
    <property type="term" value="F:hydrolase activity"/>
    <property type="evidence" value="ECO:0007669"/>
    <property type="project" value="UniProtKB-KW"/>
</dbReference>
<evidence type="ECO:0000313" key="5">
    <source>
        <dbReference type="Proteomes" id="UP000229307"/>
    </source>
</evidence>
<evidence type="ECO:0000256" key="1">
    <source>
        <dbReference type="ARBA" id="ARBA00022729"/>
    </source>
</evidence>
<dbReference type="PANTHER" id="PTHR43817:SF1">
    <property type="entry name" value="HYDROLASE, FAMILY 43, PUTATIVE (AFU_ORTHOLOGUE AFUA_3G01660)-RELATED"/>
    <property type="match status" value="1"/>
</dbReference>
<evidence type="ECO:0000313" key="4">
    <source>
        <dbReference type="EMBL" id="PIZ18115.1"/>
    </source>
</evidence>
<feature type="chain" id="PRO_5014889309" description="Glycoside hydrolase family 2" evidence="3">
    <location>
        <begin position="28"/>
        <end position="411"/>
    </location>
</feature>
<organism evidence="4 5">
    <name type="scientific">Candidatus Desantisbacteria bacterium CG_4_10_14_0_8_um_filter_48_22</name>
    <dbReference type="NCBI Taxonomy" id="1974543"/>
    <lineage>
        <taxon>Bacteria</taxon>
        <taxon>Candidatus Desantisiibacteriota</taxon>
    </lineage>
</organism>
<accession>A0A2M7SEZ7</accession>
<name>A0A2M7SEZ7_9BACT</name>
<reference evidence="5" key="1">
    <citation type="submission" date="2017-09" db="EMBL/GenBank/DDBJ databases">
        <title>Depth-based differentiation of microbial function through sediment-hosted aquifers and enrichment of novel symbionts in the deep terrestrial subsurface.</title>
        <authorList>
            <person name="Probst A.J."/>
            <person name="Ladd B."/>
            <person name="Jarett J.K."/>
            <person name="Geller-Mcgrath D.E."/>
            <person name="Sieber C.M.K."/>
            <person name="Emerson J.B."/>
            <person name="Anantharaman K."/>
            <person name="Thomas B.C."/>
            <person name="Malmstrom R."/>
            <person name="Stieglmeier M."/>
            <person name="Klingl A."/>
            <person name="Woyke T."/>
            <person name="Ryan C.M."/>
            <person name="Banfield J.F."/>
        </authorList>
    </citation>
    <scope>NUCLEOTIDE SEQUENCE [LARGE SCALE GENOMIC DNA]</scope>
</reference>
<protein>
    <recommendedName>
        <fullName evidence="6">Glycoside hydrolase family 2</fullName>
    </recommendedName>
</protein>
<comment type="caution">
    <text evidence="4">The sequence shown here is derived from an EMBL/GenBank/DDBJ whole genome shotgun (WGS) entry which is preliminary data.</text>
</comment>
<dbReference type="Pfam" id="PF17132">
    <property type="entry name" value="Glyco_hydro_106"/>
    <property type="match status" value="2"/>
</dbReference>
<gene>
    <name evidence="4" type="ORF">COY52_01090</name>
</gene>
<dbReference type="PANTHER" id="PTHR43817">
    <property type="entry name" value="GLYCOSYL HYDROLASE"/>
    <property type="match status" value="1"/>
</dbReference>
<dbReference type="AlphaFoldDB" id="A0A2M7SEZ7"/>
<feature type="non-terminal residue" evidence="4">
    <location>
        <position position="411"/>
    </location>
</feature>
<keyword evidence="2" id="KW-0378">Hydrolase</keyword>
<dbReference type="EMBL" id="PFMR01000034">
    <property type="protein sequence ID" value="PIZ18115.1"/>
    <property type="molecule type" value="Genomic_DNA"/>
</dbReference>
<evidence type="ECO:0000256" key="2">
    <source>
        <dbReference type="ARBA" id="ARBA00022801"/>
    </source>
</evidence>
<keyword evidence="1 3" id="KW-0732">Signal</keyword>
<evidence type="ECO:0008006" key="6">
    <source>
        <dbReference type="Google" id="ProtNLM"/>
    </source>
</evidence>
<feature type="signal peptide" evidence="3">
    <location>
        <begin position="1"/>
        <end position="27"/>
    </location>
</feature>
<evidence type="ECO:0000256" key="3">
    <source>
        <dbReference type="SAM" id="SignalP"/>
    </source>
</evidence>